<feature type="transmembrane region" description="Helical" evidence="1">
    <location>
        <begin position="12"/>
        <end position="31"/>
    </location>
</feature>
<evidence type="ECO:0000313" key="2">
    <source>
        <dbReference type="EMBL" id="QES54236.1"/>
    </source>
</evidence>
<proteinExistence type="predicted"/>
<keyword evidence="1" id="KW-0472">Membrane</keyword>
<dbReference type="AlphaFoldDB" id="A0A5P2DGK5"/>
<accession>A0A5P2DGK5</accession>
<feature type="transmembrane region" description="Helical" evidence="1">
    <location>
        <begin position="159"/>
        <end position="180"/>
    </location>
</feature>
<keyword evidence="1" id="KW-1133">Transmembrane helix</keyword>
<evidence type="ECO:0000256" key="1">
    <source>
        <dbReference type="SAM" id="Phobius"/>
    </source>
</evidence>
<keyword evidence="1" id="KW-0812">Transmembrane</keyword>
<feature type="transmembrane region" description="Helical" evidence="1">
    <location>
        <begin position="60"/>
        <end position="81"/>
    </location>
</feature>
<name>A0A5P2DGK5_STRVZ</name>
<reference evidence="2 3" key="1">
    <citation type="submission" date="2018-05" db="EMBL/GenBank/DDBJ databases">
        <title>Streptomyces venezuelae.</title>
        <authorList>
            <person name="Kim W."/>
            <person name="Lee N."/>
            <person name="Cho B.-K."/>
        </authorList>
    </citation>
    <scope>NUCLEOTIDE SEQUENCE [LARGE SCALE GENOMIC DNA]</scope>
    <source>
        <strain evidence="2 3">ATCC 21018</strain>
    </source>
</reference>
<evidence type="ECO:0000313" key="3">
    <source>
        <dbReference type="Proteomes" id="UP000324101"/>
    </source>
</evidence>
<dbReference type="EMBL" id="CP029189">
    <property type="protein sequence ID" value="QES54236.1"/>
    <property type="molecule type" value="Genomic_DNA"/>
</dbReference>
<feature type="transmembrane region" description="Helical" evidence="1">
    <location>
        <begin position="37"/>
        <end position="53"/>
    </location>
</feature>
<dbReference type="Proteomes" id="UP000324101">
    <property type="component" value="Chromosome"/>
</dbReference>
<organism evidence="2 3">
    <name type="scientific">Streptomyces venezuelae</name>
    <dbReference type="NCBI Taxonomy" id="54571"/>
    <lineage>
        <taxon>Bacteria</taxon>
        <taxon>Bacillati</taxon>
        <taxon>Actinomycetota</taxon>
        <taxon>Actinomycetes</taxon>
        <taxon>Kitasatosporales</taxon>
        <taxon>Streptomycetaceae</taxon>
        <taxon>Streptomyces</taxon>
    </lineage>
</organism>
<protein>
    <submittedName>
        <fullName evidence="2">Uncharacterized protein</fullName>
    </submittedName>
</protein>
<sequence length="185" mass="19828">MSMAELTRRLPGAALRNCLLLAGEFGAIWLLRGPEGAWIPVLLAVFVLGAAVPHGTDAEFVARTLVALLAVGIAVAGGNTWDRHTLHERGREEQAIVIERTMVEDDSTPAPSLRLRSEAGRDLPGPVDMDLPVGARLKVTVDPDGPAWSVGGRPERPRWPAVGTGALILFQTVLVGRISLRRPRA</sequence>
<gene>
    <name evidence="2" type="ORF">DEJ51_08265</name>
</gene>